<organism evidence="3 4">
    <name type="scientific">Sphingomonas aerophila</name>
    <dbReference type="NCBI Taxonomy" id="1344948"/>
    <lineage>
        <taxon>Bacteria</taxon>
        <taxon>Pseudomonadati</taxon>
        <taxon>Pseudomonadota</taxon>
        <taxon>Alphaproteobacteria</taxon>
        <taxon>Sphingomonadales</taxon>
        <taxon>Sphingomonadaceae</taxon>
        <taxon>Sphingomonas</taxon>
    </lineage>
</organism>
<dbReference type="PANTHER" id="PTHR30590">
    <property type="entry name" value="INNER MEMBRANE PROTEIN"/>
    <property type="match status" value="1"/>
</dbReference>
<keyword evidence="1" id="KW-0812">Transmembrane</keyword>
<feature type="transmembrane region" description="Helical" evidence="1">
    <location>
        <begin position="385"/>
        <end position="408"/>
    </location>
</feature>
<dbReference type="AlphaFoldDB" id="A0A7W9BDQ4"/>
<proteinExistence type="predicted"/>
<protein>
    <recommendedName>
        <fullName evidence="2">DUF418 domain-containing protein</fullName>
    </recommendedName>
</protein>
<evidence type="ECO:0000259" key="2">
    <source>
        <dbReference type="Pfam" id="PF04235"/>
    </source>
</evidence>
<dbReference type="EMBL" id="JACIJK010000006">
    <property type="protein sequence ID" value="MBB5715335.1"/>
    <property type="molecule type" value="Genomic_DNA"/>
</dbReference>
<name>A0A7W9BDQ4_9SPHN</name>
<comment type="caution">
    <text evidence="3">The sequence shown here is derived from an EMBL/GenBank/DDBJ whole genome shotgun (WGS) entry which is preliminary data.</text>
</comment>
<sequence>MTDTALGTVAEPDGAPRLLNLDILRGIAILGILFMNINDMGASMNASFGDFRHIGWGAADQVAWWVREVVASGTARGMLEMLFGAGMVILTERLVDDERRWAALKRYYWRNAVLFAFGLIHIFILLWPGDILHSYAIAALVIFPMRNLRPRLLVAFGLAMSLLQLAGGGMGYVDTGQSIAAYQAAQVAQAAGRLLTDEQKAAVKLRAERTARLANSAKQVATEDAQRSGTAGQWVRWQWHQEMAIQGKGIEVFIIWEAASLMLIGAALFKLGVLQGSLSARWYAAATVTAYLFGFAIRIALAAESVGTGVFPHLTQALYEPGRIAMTLGHIFLVNWMLASGTGARVLAPFRAVGQTALSVYIAQTVIALWVLYPPWGLALYGRSGWAMLMLTAVAINIALAVAANWWVKRYRMAPVEWAWRSLVAGRRLPFRRGAAFEAPEAVAIG</sequence>
<feature type="transmembrane region" description="Helical" evidence="1">
    <location>
        <begin position="107"/>
        <end position="126"/>
    </location>
</feature>
<dbReference type="InterPro" id="IPR052529">
    <property type="entry name" value="Bact_Transport_Assoc"/>
</dbReference>
<keyword evidence="4" id="KW-1185">Reference proteome</keyword>
<feature type="transmembrane region" description="Helical" evidence="1">
    <location>
        <begin position="18"/>
        <end position="37"/>
    </location>
</feature>
<feature type="transmembrane region" description="Helical" evidence="1">
    <location>
        <begin position="352"/>
        <end position="373"/>
    </location>
</feature>
<gene>
    <name evidence="3" type="ORF">FHS94_002181</name>
</gene>
<keyword evidence="1" id="KW-0472">Membrane</keyword>
<feature type="transmembrane region" description="Helical" evidence="1">
    <location>
        <begin position="253"/>
        <end position="271"/>
    </location>
</feature>
<dbReference type="PANTHER" id="PTHR30590:SF2">
    <property type="entry name" value="INNER MEMBRANE PROTEIN"/>
    <property type="match status" value="1"/>
</dbReference>
<keyword evidence="1" id="KW-1133">Transmembrane helix</keyword>
<feature type="transmembrane region" description="Helical" evidence="1">
    <location>
        <begin position="323"/>
        <end position="340"/>
    </location>
</feature>
<evidence type="ECO:0000313" key="4">
    <source>
        <dbReference type="Proteomes" id="UP000546200"/>
    </source>
</evidence>
<reference evidence="3 4" key="1">
    <citation type="submission" date="2020-08" db="EMBL/GenBank/DDBJ databases">
        <title>Genomic Encyclopedia of Type Strains, Phase IV (KMG-IV): sequencing the most valuable type-strain genomes for metagenomic binning, comparative biology and taxonomic classification.</title>
        <authorList>
            <person name="Goeker M."/>
        </authorList>
    </citation>
    <scope>NUCLEOTIDE SEQUENCE [LARGE SCALE GENOMIC DNA]</scope>
    <source>
        <strain evidence="3 4">DSM 100044</strain>
    </source>
</reference>
<dbReference type="InterPro" id="IPR007349">
    <property type="entry name" value="DUF418"/>
</dbReference>
<feature type="transmembrane region" description="Helical" evidence="1">
    <location>
        <begin position="132"/>
        <end position="148"/>
    </location>
</feature>
<dbReference type="Proteomes" id="UP000546200">
    <property type="component" value="Unassembled WGS sequence"/>
</dbReference>
<dbReference type="Pfam" id="PF04235">
    <property type="entry name" value="DUF418"/>
    <property type="match status" value="1"/>
</dbReference>
<evidence type="ECO:0000256" key="1">
    <source>
        <dbReference type="SAM" id="Phobius"/>
    </source>
</evidence>
<feature type="domain" description="DUF418" evidence="2">
    <location>
        <begin position="268"/>
        <end position="426"/>
    </location>
</feature>
<feature type="transmembrane region" description="Helical" evidence="1">
    <location>
        <begin position="153"/>
        <end position="173"/>
    </location>
</feature>
<dbReference type="RefSeq" id="WP_184057568.1">
    <property type="nucleotide sequence ID" value="NZ_JACIJK010000006.1"/>
</dbReference>
<evidence type="ECO:0000313" key="3">
    <source>
        <dbReference type="EMBL" id="MBB5715335.1"/>
    </source>
</evidence>
<feature type="transmembrane region" description="Helical" evidence="1">
    <location>
        <begin position="283"/>
        <end position="303"/>
    </location>
</feature>
<accession>A0A7W9BDQ4</accession>